<gene>
    <name evidence="17" type="ORF">TCLT_LOCUS222</name>
</gene>
<evidence type="ECO:0000256" key="7">
    <source>
        <dbReference type="ARBA" id="ARBA00022968"/>
    </source>
</evidence>
<keyword evidence="14" id="KW-0328">Glycosyltransferase</keyword>
<evidence type="ECO:0000256" key="4">
    <source>
        <dbReference type="ARBA" id="ARBA00005680"/>
    </source>
</evidence>
<evidence type="ECO:0000256" key="2">
    <source>
        <dbReference type="ARBA" id="ARBA00004323"/>
    </source>
</evidence>
<keyword evidence="11 14" id="KW-1015">Disulfide bond</keyword>
<reference evidence="19" key="1">
    <citation type="submission" date="2017-02" db="UniProtKB">
        <authorList>
            <consortium name="WormBaseParasite"/>
        </authorList>
    </citation>
    <scope>IDENTIFICATION</scope>
</reference>
<keyword evidence="6 14" id="KW-0430">Lectin</keyword>
<keyword evidence="8" id="KW-1133">Transmembrane helix</keyword>
<dbReference type="GO" id="GO:0006493">
    <property type="term" value="P:protein O-linked glycosylation"/>
    <property type="evidence" value="ECO:0007669"/>
    <property type="project" value="UniProtKB-ARBA"/>
</dbReference>
<dbReference type="SMART" id="SM00458">
    <property type="entry name" value="RICIN"/>
    <property type="match status" value="1"/>
</dbReference>
<comment type="cofactor">
    <cofactor evidence="1 14">
        <name>Mn(2+)</name>
        <dbReference type="ChEBI" id="CHEBI:29035"/>
    </cofactor>
</comment>
<keyword evidence="12" id="KW-0325">Glycoprotein</keyword>
<dbReference type="Proteomes" id="UP000276776">
    <property type="component" value="Unassembled WGS sequence"/>
</dbReference>
<dbReference type="GO" id="GO:0004653">
    <property type="term" value="F:polypeptide N-acetylgalactosaminyltransferase activity"/>
    <property type="evidence" value="ECO:0007669"/>
    <property type="project" value="TreeGrafter"/>
</dbReference>
<keyword evidence="18" id="KW-1185">Reference proteome</keyword>
<keyword evidence="10" id="KW-0472">Membrane</keyword>
<evidence type="ECO:0000256" key="1">
    <source>
        <dbReference type="ARBA" id="ARBA00001936"/>
    </source>
</evidence>
<dbReference type="InterPro" id="IPR045885">
    <property type="entry name" value="GalNAc-T"/>
</dbReference>
<evidence type="ECO:0000256" key="3">
    <source>
        <dbReference type="ARBA" id="ARBA00004922"/>
    </source>
</evidence>
<evidence type="ECO:0000256" key="12">
    <source>
        <dbReference type="ARBA" id="ARBA00023180"/>
    </source>
</evidence>
<dbReference type="WBParaSite" id="TCLT_0000022101-mRNA-1">
    <property type="protein sequence ID" value="TCLT_0000022101-mRNA-1"/>
    <property type="gene ID" value="TCLT_0000022101"/>
</dbReference>
<dbReference type="CDD" id="cd02510">
    <property type="entry name" value="pp-GalNAc-T"/>
    <property type="match status" value="1"/>
</dbReference>
<dbReference type="Pfam" id="PF00535">
    <property type="entry name" value="Glycos_transf_2"/>
    <property type="match status" value="1"/>
</dbReference>
<dbReference type="InterPro" id="IPR029044">
    <property type="entry name" value="Nucleotide-diphossugar_trans"/>
</dbReference>
<dbReference type="Gene3D" id="3.90.550.10">
    <property type="entry name" value="Spore Coat Polysaccharide Biosynthesis Protein SpsA, Chain A"/>
    <property type="match status" value="1"/>
</dbReference>
<dbReference type="PANTHER" id="PTHR11675">
    <property type="entry name" value="N-ACETYLGALACTOSAMINYLTRANSFERASE"/>
    <property type="match status" value="1"/>
</dbReference>
<dbReference type="OrthoDB" id="5988548at2759"/>
<evidence type="ECO:0000313" key="19">
    <source>
        <dbReference type="WBParaSite" id="TCLT_0000022101-mRNA-1"/>
    </source>
</evidence>
<evidence type="ECO:0000256" key="14">
    <source>
        <dbReference type="RuleBase" id="RU361242"/>
    </source>
</evidence>
<dbReference type="OMA" id="CHNQGAH"/>
<organism evidence="19">
    <name type="scientific">Thelazia callipaeda</name>
    <name type="common">Oriental eyeworm</name>
    <name type="synonym">Parasitic nematode</name>
    <dbReference type="NCBI Taxonomy" id="103827"/>
    <lineage>
        <taxon>Eukaryota</taxon>
        <taxon>Metazoa</taxon>
        <taxon>Ecdysozoa</taxon>
        <taxon>Nematoda</taxon>
        <taxon>Chromadorea</taxon>
        <taxon>Rhabditida</taxon>
        <taxon>Spirurina</taxon>
        <taxon>Spiruromorpha</taxon>
        <taxon>Thelazioidea</taxon>
        <taxon>Thelaziidae</taxon>
        <taxon>Thelazia</taxon>
    </lineage>
</organism>
<keyword evidence="14" id="KW-0808">Transferase</keyword>
<protein>
    <recommendedName>
        <fullName evidence="14">Polypeptide N-acetylgalactosaminyltransferase</fullName>
        <ecNumber evidence="14">2.4.1.-</ecNumber>
    </recommendedName>
    <alternativeName>
        <fullName evidence="14">Protein-UDP acetylgalactosaminyltransferase</fullName>
    </alternativeName>
</protein>
<dbReference type="SUPFAM" id="SSF50370">
    <property type="entry name" value="Ricin B-like lectins"/>
    <property type="match status" value="1"/>
</dbReference>
<dbReference type="FunFam" id="3.90.550.10:FF:000053">
    <property type="entry name" value="Polypeptide N-acetylgalactosaminyltransferase"/>
    <property type="match status" value="1"/>
</dbReference>
<dbReference type="PROSITE" id="PS50231">
    <property type="entry name" value="RICIN_B_LECTIN"/>
    <property type="match status" value="1"/>
</dbReference>
<evidence type="ECO:0000313" key="18">
    <source>
        <dbReference type="Proteomes" id="UP000276776"/>
    </source>
</evidence>
<dbReference type="InterPro" id="IPR000772">
    <property type="entry name" value="Ricin_B_lectin"/>
</dbReference>
<evidence type="ECO:0000256" key="9">
    <source>
        <dbReference type="ARBA" id="ARBA00023034"/>
    </source>
</evidence>
<evidence type="ECO:0000256" key="5">
    <source>
        <dbReference type="ARBA" id="ARBA00022692"/>
    </source>
</evidence>
<feature type="compositionally biased region" description="Polar residues" evidence="15">
    <location>
        <begin position="50"/>
        <end position="72"/>
    </location>
</feature>
<evidence type="ECO:0000256" key="15">
    <source>
        <dbReference type="SAM" id="MobiDB-lite"/>
    </source>
</evidence>
<feature type="region of interest" description="Disordered" evidence="15">
    <location>
        <begin position="50"/>
        <end position="94"/>
    </location>
</feature>
<dbReference type="STRING" id="103827.A0A0N5CJL1"/>
<keyword evidence="7" id="KW-0735">Signal-anchor</keyword>
<name>A0A0N5CJL1_THECL</name>
<reference evidence="17 18" key="2">
    <citation type="submission" date="2018-11" db="EMBL/GenBank/DDBJ databases">
        <authorList>
            <consortium name="Pathogen Informatics"/>
        </authorList>
    </citation>
    <scope>NUCLEOTIDE SEQUENCE [LARGE SCALE GENOMIC DNA]</scope>
</reference>
<dbReference type="Pfam" id="PF00652">
    <property type="entry name" value="Ricin_B_lectin"/>
    <property type="match status" value="1"/>
</dbReference>
<evidence type="ECO:0000259" key="16">
    <source>
        <dbReference type="SMART" id="SM00458"/>
    </source>
</evidence>
<evidence type="ECO:0000256" key="10">
    <source>
        <dbReference type="ARBA" id="ARBA00023136"/>
    </source>
</evidence>
<dbReference type="EC" id="2.4.1.-" evidence="14"/>
<dbReference type="Gene3D" id="2.80.10.50">
    <property type="match status" value="1"/>
</dbReference>
<dbReference type="GO" id="GO:0008593">
    <property type="term" value="P:regulation of Notch signaling pathway"/>
    <property type="evidence" value="ECO:0007669"/>
    <property type="project" value="TreeGrafter"/>
</dbReference>
<feature type="compositionally biased region" description="Low complexity" evidence="15">
    <location>
        <begin position="85"/>
        <end position="94"/>
    </location>
</feature>
<dbReference type="PANTHER" id="PTHR11675:SF63">
    <property type="entry name" value="POLYPEPTIDE N-ACETYLGALACTOSAMINYLTRANSFERASE"/>
    <property type="match status" value="1"/>
</dbReference>
<keyword evidence="9 14" id="KW-0333">Golgi apparatus</keyword>
<evidence type="ECO:0000256" key="8">
    <source>
        <dbReference type="ARBA" id="ARBA00022989"/>
    </source>
</evidence>
<dbReference type="UniPathway" id="UPA00378"/>
<comment type="pathway">
    <text evidence="3 14">Protein modification; protein glycosylation.</text>
</comment>
<dbReference type="InterPro" id="IPR001173">
    <property type="entry name" value="Glyco_trans_2-like"/>
</dbReference>
<dbReference type="EMBL" id="UYYF01000014">
    <property type="protein sequence ID" value="VDM95103.1"/>
    <property type="molecule type" value="Genomic_DNA"/>
</dbReference>
<accession>A0A0N5CJL1</accession>
<dbReference type="GO" id="GO:0030246">
    <property type="term" value="F:carbohydrate binding"/>
    <property type="evidence" value="ECO:0007669"/>
    <property type="project" value="UniProtKB-KW"/>
</dbReference>
<evidence type="ECO:0000256" key="13">
    <source>
        <dbReference type="ARBA" id="ARBA00023211"/>
    </source>
</evidence>
<dbReference type="InterPro" id="IPR035992">
    <property type="entry name" value="Ricin_B-like_lectins"/>
</dbReference>
<dbReference type="GO" id="GO:0005112">
    <property type="term" value="F:Notch binding"/>
    <property type="evidence" value="ECO:0007669"/>
    <property type="project" value="TreeGrafter"/>
</dbReference>
<sequence length="633" mass="73057">MRMNTNCIAVIVAASLLWLFFMVSYSGFLHESVTGTVSLHHHYRSFVNGATSTHQTPSTFSENSDKNMNNDFNYEESYKSEDNNDNTNNNNINKTNSINKLWKEMPEEQFSLNKAPEVDLMKLSVINNQQEQQQREQGYEKYAFNELLSKRIGPRRKIPDTRHHLCFNESYPEELPKASIIICYYNEAPSALIRMVNSILDRTPAKLIEEILLVDDYSDIDKLSESTINAYAHENWNNENVKMLRTKRNEGLIRARIFGAEHATGEVLVFLDSHCEVNERWLEPLLAQIAADKHTVTCPVIDIIDADTLKYVASPVCKGGFTWSLTFKWDYFPSSYFLEPKHYVQPLASATMAGGLFAIDREYFKEIGQYDRGMEIWGAENVEFSFRIWMCGGRLEIIPCSRVGHIFRPRRPYGLGVDSMSRNAARAANIWLDNYIVSYNDQFYAAKPYLRNMDIGDLTEMKALRQKLHCKPFSWYLQNIYPELLPDNHPTLADIKKSSMLREQNIAKYNIVLYNTNLCLTAESTNGRLIRGNRITVDHCRKGNRYQSWRWTKIGELRPMGSATLCLDSLKGLRLMKCHLQGAHQEWSRMGRKIYNAAVGQCIYSENELSSLIQSRFCSVASDWEFRISTMTT</sequence>
<evidence type="ECO:0000256" key="11">
    <source>
        <dbReference type="ARBA" id="ARBA00023157"/>
    </source>
</evidence>
<dbReference type="GO" id="GO:0000139">
    <property type="term" value="C:Golgi membrane"/>
    <property type="evidence" value="ECO:0007669"/>
    <property type="project" value="UniProtKB-SubCell"/>
</dbReference>
<proteinExistence type="inferred from homology"/>
<dbReference type="AlphaFoldDB" id="A0A0N5CJL1"/>
<comment type="similarity">
    <text evidence="4 14">Belongs to the glycosyltransferase 2 family. GalNAc-T subfamily.</text>
</comment>
<evidence type="ECO:0000313" key="17">
    <source>
        <dbReference type="EMBL" id="VDM95103.1"/>
    </source>
</evidence>
<evidence type="ECO:0000256" key="6">
    <source>
        <dbReference type="ARBA" id="ARBA00022734"/>
    </source>
</evidence>
<keyword evidence="13 14" id="KW-0464">Manganese</keyword>
<feature type="domain" description="Ricin B lectin" evidence="16">
    <location>
        <begin position="507"/>
        <end position="627"/>
    </location>
</feature>
<keyword evidence="5" id="KW-0812">Transmembrane</keyword>
<comment type="subcellular location">
    <subcellularLocation>
        <location evidence="2 14">Golgi apparatus membrane</location>
        <topology evidence="2 14">Single-pass type II membrane protein</topology>
    </subcellularLocation>
</comment>
<dbReference type="SUPFAM" id="SSF53448">
    <property type="entry name" value="Nucleotide-diphospho-sugar transferases"/>
    <property type="match status" value="1"/>
</dbReference>